<proteinExistence type="predicted"/>
<feature type="compositionally biased region" description="Pro residues" evidence="1">
    <location>
        <begin position="120"/>
        <end position="130"/>
    </location>
</feature>
<keyword evidence="5" id="KW-1185">Reference proteome</keyword>
<dbReference type="Proteomes" id="UP001058271">
    <property type="component" value="Chromosome"/>
</dbReference>
<feature type="region of interest" description="Disordered" evidence="1">
    <location>
        <begin position="94"/>
        <end position="136"/>
    </location>
</feature>
<keyword evidence="2" id="KW-1133">Transmembrane helix</keyword>
<organism evidence="4 5">
    <name type="scientific">Dactylosporangium roseum</name>
    <dbReference type="NCBI Taxonomy" id="47989"/>
    <lineage>
        <taxon>Bacteria</taxon>
        <taxon>Bacillati</taxon>
        <taxon>Actinomycetota</taxon>
        <taxon>Actinomycetes</taxon>
        <taxon>Micromonosporales</taxon>
        <taxon>Micromonosporaceae</taxon>
        <taxon>Dactylosporangium</taxon>
    </lineage>
</organism>
<feature type="transmembrane region" description="Helical" evidence="2">
    <location>
        <begin position="143"/>
        <end position="165"/>
    </location>
</feature>
<dbReference type="RefSeq" id="WP_260726417.1">
    <property type="nucleotide sequence ID" value="NZ_BAAABS010000035.1"/>
</dbReference>
<protein>
    <submittedName>
        <fullName evidence="4">DUF4878 domain-containing protein</fullName>
    </submittedName>
</protein>
<feature type="region of interest" description="Disordered" evidence="1">
    <location>
        <begin position="41"/>
        <end position="62"/>
    </location>
</feature>
<accession>A0ABY5Z8N4</accession>
<evidence type="ECO:0000256" key="2">
    <source>
        <dbReference type="SAM" id="Phobius"/>
    </source>
</evidence>
<evidence type="ECO:0000256" key="1">
    <source>
        <dbReference type="SAM" id="MobiDB-lite"/>
    </source>
</evidence>
<dbReference type="InterPro" id="IPR024267">
    <property type="entry name" value="DUF4878"/>
</dbReference>
<evidence type="ECO:0000259" key="3">
    <source>
        <dbReference type="Pfam" id="PF12870"/>
    </source>
</evidence>
<keyword evidence="2" id="KW-0812">Transmembrane</keyword>
<sequence length="274" mass="29927">MTPDPEGFDALALDTLFLAGPISYNSYATIRTTTGRCRSARYATPRTDLQVPAPPSRPSGVIGDIARDGPHVPWVLGDVDTIAMPRLTVLRRQPPVTYPPEANQQPPDPSGSGYGQQPYPQQPGSPPHQPPTGGDQDTNAIKWFLVIGGALVTALILCASLYFGIQKLTADSPTDVVNEFIEAARDGERTKALDLICASERAKATERDDFILNDHDRQSLIEWKVTSETAGEQTAEVRTFVSVRDDGNVESATVIITLVKEDDEWKICNLRTDR</sequence>
<dbReference type="EMBL" id="CP073721">
    <property type="protein sequence ID" value="UWZ37068.1"/>
    <property type="molecule type" value="Genomic_DNA"/>
</dbReference>
<evidence type="ECO:0000313" key="4">
    <source>
        <dbReference type="EMBL" id="UWZ37068.1"/>
    </source>
</evidence>
<keyword evidence="2" id="KW-0472">Membrane</keyword>
<dbReference type="Gene3D" id="3.10.450.50">
    <property type="match status" value="1"/>
</dbReference>
<gene>
    <name evidence="4" type="ORF">Drose_01720</name>
</gene>
<evidence type="ECO:0000313" key="5">
    <source>
        <dbReference type="Proteomes" id="UP001058271"/>
    </source>
</evidence>
<feature type="domain" description="DUF4878" evidence="3">
    <location>
        <begin position="170"/>
        <end position="268"/>
    </location>
</feature>
<name>A0ABY5Z8N4_9ACTN</name>
<dbReference type="Pfam" id="PF12870">
    <property type="entry name" value="DUF4878"/>
    <property type="match status" value="1"/>
</dbReference>
<reference evidence="4" key="1">
    <citation type="submission" date="2021-04" db="EMBL/GenBank/DDBJ databases">
        <title>Biosynthetic gene clusters of Dactylosporangioum roseum.</title>
        <authorList>
            <person name="Hartkoorn R.C."/>
            <person name="Beaudoing E."/>
            <person name="Hot D."/>
            <person name="Moureu S."/>
        </authorList>
    </citation>
    <scope>NUCLEOTIDE SEQUENCE</scope>
    <source>
        <strain evidence="4">NRRL B-16295</strain>
    </source>
</reference>